<dbReference type="OrthoDB" id="5567843at2"/>
<dbReference type="RefSeq" id="WP_012509166.1">
    <property type="nucleotide sequence ID" value="NC_011060.1"/>
</dbReference>
<dbReference type="EMBL" id="CP001110">
    <property type="protein sequence ID" value="ACF44692.1"/>
    <property type="molecule type" value="Genomic_DNA"/>
</dbReference>
<dbReference type="eggNOG" id="ENOG5033GC1">
    <property type="taxonomic scope" value="Bacteria"/>
</dbReference>
<dbReference type="KEGG" id="pph:Ppha_2522"/>
<keyword evidence="2" id="KW-1185">Reference proteome</keyword>
<dbReference type="HOGENOM" id="CLU_1965740_0_0_10"/>
<organism evidence="1 2">
    <name type="scientific">Pelodictyon phaeoclathratiforme (strain DSM 5477 / BU-1)</name>
    <dbReference type="NCBI Taxonomy" id="324925"/>
    <lineage>
        <taxon>Bacteria</taxon>
        <taxon>Pseudomonadati</taxon>
        <taxon>Chlorobiota</taxon>
        <taxon>Chlorobiia</taxon>
        <taxon>Chlorobiales</taxon>
        <taxon>Chlorobiaceae</taxon>
        <taxon>Chlorobium/Pelodictyon group</taxon>
        <taxon>Pelodictyon</taxon>
    </lineage>
</organism>
<dbReference type="Proteomes" id="UP000002724">
    <property type="component" value="Chromosome"/>
</dbReference>
<dbReference type="STRING" id="324925.Ppha_2522"/>
<evidence type="ECO:0000313" key="2">
    <source>
        <dbReference type="Proteomes" id="UP000002724"/>
    </source>
</evidence>
<reference evidence="1 2" key="1">
    <citation type="submission" date="2008-06" db="EMBL/GenBank/DDBJ databases">
        <title>Complete sequence of Pelodictyon phaeoclathratiforme BU-1.</title>
        <authorList>
            <consortium name="US DOE Joint Genome Institute"/>
            <person name="Lucas S."/>
            <person name="Copeland A."/>
            <person name="Lapidus A."/>
            <person name="Glavina del Rio T."/>
            <person name="Dalin E."/>
            <person name="Tice H."/>
            <person name="Bruce D."/>
            <person name="Goodwin L."/>
            <person name="Pitluck S."/>
            <person name="Schmutz J."/>
            <person name="Larimer F."/>
            <person name="Land M."/>
            <person name="Hauser L."/>
            <person name="Kyrpides N."/>
            <person name="Mikhailova N."/>
            <person name="Liu Z."/>
            <person name="Li T."/>
            <person name="Zhao F."/>
            <person name="Overmann J."/>
            <person name="Bryant D.A."/>
            <person name="Richardson P."/>
        </authorList>
    </citation>
    <scope>NUCLEOTIDE SEQUENCE [LARGE SCALE GENOMIC DNA]</scope>
    <source>
        <strain evidence="2">DSM 5477 / BU-1</strain>
    </source>
</reference>
<evidence type="ECO:0000313" key="1">
    <source>
        <dbReference type="EMBL" id="ACF44692.1"/>
    </source>
</evidence>
<protein>
    <submittedName>
        <fullName evidence="1">Uncharacterized protein</fullName>
    </submittedName>
</protein>
<sequence length="135" mass="14923">MAKDILVTESLSDSMIKAGAKLVERLDAEQAEIKSAFWLYFSEDKAWKLIIASPLVDSLGPREYYKKVVSANSSASKEEEVISLNDIGVTNTANQVVQLLKFAIGTGDGISGIRFSRNTINGHFIEDSYIYRSNL</sequence>
<gene>
    <name evidence="1" type="ordered locus">Ppha_2522</name>
</gene>
<dbReference type="AlphaFoldDB" id="B4SFB3"/>
<proteinExistence type="predicted"/>
<name>B4SFB3_PELPB</name>
<accession>B4SFB3</accession>